<organism evidence="3 4">
    <name type="scientific">Novipirellula caenicola</name>
    <dbReference type="NCBI Taxonomy" id="1536901"/>
    <lineage>
        <taxon>Bacteria</taxon>
        <taxon>Pseudomonadati</taxon>
        <taxon>Planctomycetota</taxon>
        <taxon>Planctomycetia</taxon>
        <taxon>Pirellulales</taxon>
        <taxon>Pirellulaceae</taxon>
        <taxon>Novipirellula</taxon>
    </lineage>
</organism>
<accession>A0ABP9VVG5</accession>
<dbReference type="Pfam" id="PF01507">
    <property type="entry name" value="PAPS_reduct"/>
    <property type="match status" value="1"/>
</dbReference>
<dbReference type="SUPFAM" id="SSF52402">
    <property type="entry name" value="Adenine nucleotide alpha hydrolases-like"/>
    <property type="match status" value="1"/>
</dbReference>
<dbReference type="EMBL" id="BAABRO010000012">
    <property type="protein sequence ID" value="GAA5509127.1"/>
    <property type="molecule type" value="Genomic_DNA"/>
</dbReference>
<dbReference type="InterPro" id="IPR002500">
    <property type="entry name" value="PAPS_reduct_dom"/>
</dbReference>
<dbReference type="RefSeq" id="WP_345685925.1">
    <property type="nucleotide sequence ID" value="NZ_BAABRO010000012.1"/>
</dbReference>
<dbReference type="PANTHER" id="PTHR43196:SF2">
    <property type="entry name" value="PHOSPHOADENOSINE PHOSPHOSULFATE REDUCTASE"/>
    <property type="match status" value="1"/>
</dbReference>
<sequence length="570" mass="65699">MASDIGTEKQSAFGGKGMKVAVTELIEEVQELYLADQIPWVVGYSGGKDSSAVLQLVWLAVSRLPVEQRTKQIHVISTDTLVEQPLVAVWVDASHAKMREAAAEQGIPLTPHKLVPDVKDTFWVNLIGRGYPKPTTQFRWCTSRMKINPSNNFIRQVVRENGEAMLVLGTRKAESQRRARNMEKHEKHRYRDRISPNAALPNSLVYSPIEDWNNDEVWQFLLQVKNPWGHTNKSLMGMYQGASADNECPVVLDTSTPSCGSSRFGCWVCTVVDKDRSMEAMIKNDDEKLWMQPLLDLRNELACDEEGLRDVELVQIGLTKSQIAGLGKNDKKGKPVRLSKENRGKVERNRRDFRRIDGRVQLFNGKTIPGPYRKNWREYWLKRVLEVQQGIRENGPKEMRGIELISTAEMHEIRRIWLYEKHEYDDTLPDIFMQVTGDEFPVLRGDDQLLDREDWDRLRDICDADEVFFQLQTELLDIQREFRGMTRRAGIYEAIEKRLKAAQFADGEEAFAARDAEQKRAEEIRDMRTIRKDKPESEKAEKKKPVAKKVENVSSVQPDLFDQHSIEETE</sequence>
<evidence type="ECO:0000259" key="2">
    <source>
        <dbReference type="Pfam" id="PF01507"/>
    </source>
</evidence>
<comment type="caution">
    <text evidence="3">The sequence shown here is derived from an EMBL/GenBank/DDBJ whole genome shotgun (WGS) entry which is preliminary data.</text>
</comment>
<feature type="region of interest" description="Disordered" evidence="1">
    <location>
        <begin position="327"/>
        <end position="346"/>
    </location>
</feature>
<evidence type="ECO:0000313" key="4">
    <source>
        <dbReference type="Proteomes" id="UP001416858"/>
    </source>
</evidence>
<name>A0ABP9VVG5_9BACT</name>
<feature type="compositionally biased region" description="Basic and acidic residues" evidence="1">
    <location>
        <begin position="516"/>
        <end position="551"/>
    </location>
</feature>
<reference evidence="3 4" key="1">
    <citation type="submission" date="2024-02" db="EMBL/GenBank/DDBJ databases">
        <title>Rhodopirellula caenicola NBRC 110016.</title>
        <authorList>
            <person name="Ichikawa N."/>
            <person name="Katano-Makiyama Y."/>
            <person name="Hidaka K."/>
        </authorList>
    </citation>
    <scope>NUCLEOTIDE SEQUENCE [LARGE SCALE GENOMIC DNA]</scope>
    <source>
        <strain evidence="3 4">NBRC 110016</strain>
    </source>
</reference>
<dbReference type="Gene3D" id="3.40.50.620">
    <property type="entry name" value="HUPs"/>
    <property type="match status" value="1"/>
</dbReference>
<feature type="region of interest" description="Disordered" evidence="1">
    <location>
        <begin position="516"/>
        <end position="570"/>
    </location>
</feature>
<protein>
    <recommendedName>
        <fullName evidence="2">Phosphoadenosine phosphosulphate reductase domain-containing protein</fullName>
    </recommendedName>
</protein>
<proteinExistence type="predicted"/>
<dbReference type="InterPro" id="IPR050128">
    <property type="entry name" value="Sulfate_adenylyltrnsfr_sub2"/>
</dbReference>
<feature type="compositionally biased region" description="Basic and acidic residues" evidence="1">
    <location>
        <begin position="561"/>
        <end position="570"/>
    </location>
</feature>
<dbReference type="InterPro" id="IPR017598">
    <property type="entry name" value="SulphurTrfase_DndC"/>
</dbReference>
<feature type="domain" description="Phosphoadenosine phosphosulphate reductase" evidence="2">
    <location>
        <begin position="41"/>
        <end position="225"/>
    </location>
</feature>
<evidence type="ECO:0000313" key="3">
    <source>
        <dbReference type="EMBL" id="GAA5509127.1"/>
    </source>
</evidence>
<dbReference type="NCBIfam" id="TIGR03183">
    <property type="entry name" value="DNA_S_dndC"/>
    <property type="match status" value="1"/>
</dbReference>
<feature type="compositionally biased region" description="Basic and acidic residues" evidence="1">
    <location>
        <begin position="328"/>
        <end position="346"/>
    </location>
</feature>
<evidence type="ECO:0000256" key="1">
    <source>
        <dbReference type="SAM" id="MobiDB-lite"/>
    </source>
</evidence>
<dbReference type="Proteomes" id="UP001416858">
    <property type="component" value="Unassembled WGS sequence"/>
</dbReference>
<dbReference type="PANTHER" id="PTHR43196">
    <property type="entry name" value="SULFATE ADENYLYLTRANSFERASE SUBUNIT 2"/>
    <property type="match status" value="1"/>
</dbReference>
<keyword evidence="4" id="KW-1185">Reference proteome</keyword>
<dbReference type="NCBIfam" id="NF005316">
    <property type="entry name" value="PRK06850.1"/>
    <property type="match status" value="1"/>
</dbReference>
<dbReference type="InterPro" id="IPR014729">
    <property type="entry name" value="Rossmann-like_a/b/a_fold"/>
</dbReference>
<gene>
    <name evidence="3" type="ORF">Rcae01_04596</name>
</gene>